<accession>A0A9X4KY93</accession>
<feature type="transmembrane region" description="Helical" evidence="3">
    <location>
        <begin position="331"/>
        <end position="353"/>
    </location>
</feature>
<comment type="caution">
    <text evidence="5">The sequence shown here is derived from an EMBL/GenBank/DDBJ whole genome shotgun (WGS) entry which is preliminary data.</text>
</comment>
<feature type="transmembrane region" description="Helical" evidence="3">
    <location>
        <begin position="78"/>
        <end position="103"/>
    </location>
</feature>
<dbReference type="Gene3D" id="1.10.10.1320">
    <property type="entry name" value="Anti-sigma factor, zinc-finger domain"/>
    <property type="match status" value="1"/>
</dbReference>
<dbReference type="Proteomes" id="UP001153404">
    <property type="component" value="Unassembled WGS sequence"/>
</dbReference>
<dbReference type="EMBL" id="JAPDIA010000008">
    <property type="protein sequence ID" value="MDG0812693.1"/>
    <property type="molecule type" value="Genomic_DNA"/>
</dbReference>
<feature type="transmembrane region" description="Helical" evidence="3">
    <location>
        <begin position="167"/>
        <end position="186"/>
    </location>
</feature>
<sequence length="444" mass="47411">MNGHPTESLSAYVDEELEAEERRLIEAHLLECEICASLARDLVDMRAEIAGFYARLAAPPDLENKVIAALNRRQASPAAASTGLAAVSIAALAALIVLAFLYGGTFFQIVFDRGAISVDGRLRRIEGRIDDACRMGGGLAIKRLRFYFIRLIAEAHSEKRRAMKGRTMLKTLRILTIPMLLCFLLFPGTTEAKSLFEHQDTTVSSSQTVEDVVVVGGDASIAGTVNNTVVVVHGDLRVRSTARIKGAVVLIGGSLILEEGADVTNDIVNVSFDSATANSLVIGSGMLIGYGAVKLAASLLMLILPVLIVLIGKRKTDVLFDRYRQTPRGPLFAAGFFAALMLAAVSVLLLLSIVAIPFILIVILLALSALSLGLTIVGQTLGEQIRATADRPAWVRTGAGAVILVSAMNVPFVGGCIFLALLIYSLGIATSWTASKLRRRSVKP</sequence>
<comment type="similarity">
    <text evidence="1">Belongs to the zinc-associated anti-sigma factor (ZAS) superfamily. Anti-sigma-W factor family.</text>
</comment>
<dbReference type="InterPro" id="IPR027383">
    <property type="entry name" value="Znf_put"/>
</dbReference>
<dbReference type="RefSeq" id="WP_277536134.1">
    <property type="nucleotide sequence ID" value="NZ_JAPDIA010000008.1"/>
</dbReference>
<keyword evidence="3" id="KW-0472">Membrane</keyword>
<feature type="transmembrane region" description="Helical" evidence="3">
    <location>
        <begin position="359"/>
        <end position="381"/>
    </location>
</feature>
<proteinExistence type="inferred from homology"/>
<dbReference type="AlphaFoldDB" id="A0A9X4KY93"/>
<evidence type="ECO:0000256" key="3">
    <source>
        <dbReference type="SAM" id="Phobius"/>
    </source>
</evidence>
<protein>
    <recommendedName>
        <fullName evidence="2">Anti-sigma-W factor RsiW</fullName>
    </recommendedName>
</protein>
<name>A0A9X4KY93_9BACL</name>
<feature type="transmembrane region" description="Helical" evidence="3">
    <location>
        <begin position="287"/>
        <end position="311"/>
    </location>
</feature>
<keyword evidence="6" id="KW-1185">Reference proteome</keyword>
<evidence type="ECO:0000256" key="1">
    <source>
        <dbReference type="ARBA" id="ARBA00024353"/>
    </source>
</evidence>
<reference evidence="5" key="1">
    <citation type="submission" date="2022-10" db="EMBL/GenBank/DDBJ databases">
        <title>Comparative genomic analysis of Cohnella hashimotonis sp. nov., isolated from the International Space Station.</title>
        <authorList>
            <person name="Simpson A."/>
            <person name="Venkateswaran K."/>
        </authorList>
    </citation>
    <scope>NUCLEOTIDE SEQUENCE</scope>
    <source>
        <strain evidence="5">DSM 28161</strain>
    </source>
</reference>
<feature type="domain" description="Putative zinc-finger" evidence="4">
    <location>
        <begin position="7"/>
        <end position="36"/>
    </location>
</feature>
<dbReference type="Pfam" id="PF13490">
    <property type="entry name" value="zf-HC2"/>
    <property type="match status" value="1"/>
</dbReference>
<evidence type="ECO:0000256" key="2">
    <source>
        <dbReference type="ARBA" id="ARBA00024438"/>
    </source>
</evidence>
<keyword evidence="3" id="KW-0812">Transmembrane</keyword>
<evidence type="ECO:0000259" key="4">
    <source>
        <dbReference type="Pfam" id="PF13490"/>
    </source>
</evidence>
<keyword evidence="3" id="KW-1133">Transmembrane helix</keyword>
<evidence type="ECO:0000313" key="6">
    <source>
        <dbReference type="Proteomes" id="UP001153404"/>
    </source>
</evidence>
<dbReference type="InterPro" id="IPR041916">
    <property type="entry name" value="Anti_sigma_zinc_sf"/>
</dbReference>
<organism evidence="5 6">
    <name type="scientific">Cohnella rhizosphaerae</name>
    <dbReference type="NCBI Taxonomy" id="1457232"/>
    <lineage>
        <taxon>Bacteria</taxon>
        <taxon>Bacillati</taxon>
        <taxon>Bacillota</taxon>
        <taxon>Bacilli</taxon>
        <taxon>Bacillales</taxon>
        <taxon>Paenibacillaceae</taxon>
        <taxon>Cohnella</taxon>
    </lineage>
</organism>
<evidence type="ECO:0000313" key="5">
    <source>
        <dbReference type="EMBL" id="MDG0812693.1"/>
    </source>
</evidence>
<gene>
    <name evidence="5" type="ORF">OMP40_27740</name>
</gene>